<dbReference type="EMBL" id="SRLO01000474">
    <property type="protein sequence ID" value="TNN54808.1"/>
    <property type="molecule type" value="Genomic_DNA"/>
</dbReference>
<proteinExistence type="predicted"/>
<feature type="compositionally biased region" description="Low complexity" evidence="1">
    <location>
        <begin position="171"/>
        <end position="185"/>
    </location>
</feature>
<name>A0A4Z2GMF3_9TELE</name>
<comment type="caution">
    <text evidence="2">The sequence shown here is derived from an EMBL/GenBank/DDBJ whole genome shotgun (WGS) entry which is preliminary data.</text>
</comment>
<evidence type="ECO:0000313" key="2">
    <source>
        <dbReference type="EMBL" id="TNN54808.1"/>
    </source>
</evidence>
<dbReference type="AlphaFoldDB" id="A0A4Z2GMF3"/>
<sequence length="263" mass="28328">MGLLSDPNRRRALISLLTRLNAPIWRGHGATEGVTTPVQLALVVVGEPGGQRAVAPPVLGGGAVARREGRGQEGALQVLLEQLAGDAGLPGGDQEASDRGSVHRHWPITQRCTRGWKPYSRNTCGGGGVRGRSQGTPNGLQKPTVVMKRRRSLTCCLRAATVMKGKTLTVTQQDDDTSSTTTESLQHTRHHESPKEIRLNEYTRPGEGEELFVFPPDGALGVVLLRQLHRQRRFLPSQSGGVQRGGRSVAGLDRPGELQAELL</sequence>
<dbReference type="Proteomes" id="UP000314294">
    <property type="component" value="Unassembled WGS sequence"/>
</dbReference>
<gene>
    <name evidence="2" type="ORF">EYF80_035014</name>
</gene>
<reference evidence="2 3" key="1">
    <citation type="submission" date="2019-03" db="EMBL/GenBank/DDBJ databases">
        <title>First draft genome of Liparis tanakae, snailfish: a comprehensive survey of snailfish specific genes.</title>
        <authorList>
            <person name="Kim W."/>
            <person name="Song I."/>
            <person name="Jeong J.-H."/>
            <person name="Kim D."/>
            <person name="Kim S."/>
            <person name="Ryu S."/>
            <person name="Song J.Y."/>
            <person name="Lee S.K."/>
        </authorList>
    </citation>
    <scope>NUCLEOTIDE SEQUENCE [LARGE SCALE GENOMIC DNA]</scope>
    <source>
        <tissue evidence="2">Muscle</tissue>
    </source>
</reference>
<evidence type="ECO:0000313" key="3">
    <source>
        <dbReference type="Proteomes" id="UP000314294"/>
    </source>
</evidence>
<evidence type="ECO:0000256" key="1">
    <source>
        <dbReference type="SAM" id="MobiDB-lite"/>
    </source>
</evidence>
<organism evidence="2 3">
    <name type="scientific">Liparis tanakae</name>
    <name type="common">Tanaka's snailfish</name>
    <dbReference type="NCBI Taxonomy" id="230148"/>
    <lineage>
        <taxon>Eukaryota</taxon>
        <taxon>Metazoa</taxon>
        <taxon>Chordata</taxon>
        <taxon>Craniata</taxon>
        <taxon>Vertebrata</taxon>
        <taxon>Euteleostomi</taxon>
        <taxon>Actinopterygii</taxon>
        <taxon>Neopterygii</taxon>
        <taxon>Teleostei</taxon>
        <taxon>Neoteleostei</taxon>
        <taxon>Acanthomorphata</taxon>
        <taxon>Eupercaria</taxon>
        <taxon>Perciformes</taxon>
        <taxon>Cottioidei</taxon>
        <taxon>Cottales</taxon>
        <taxon>Liparidae</taxon>
        <taxon>Liparis</taxon>
    </lineage>
</organism>
<protein>
    <submittedName>
        <fullName evidence="2">Uncharacterized protein</fullName>
    </submittedName>
</protein>
<keyword evidence="3" id="KW-1185">Reference proteome</keyword>
<feature type="compositionally biased region" description="Low complexity" evidence="1">
    <location>
        <begin position="236"/>
        <end position="249"/>
    </location>
</feature>
<dbReference type="OrthoDB" id="445301at2759"/>
<accession>A0A4Z2GMF3</accession>
<feature type="region of interest" description="Disordered" evidence="1">
    <location>
        <begin position="236"/>
        <end position="263"/>
    </location>
</feature>
<feature type="region of interest" description="Disordered" evidence="1">
    <location>
        <begin position="171"/>
        <end position="195"/>
    </location>
</feature>